<dbReference type="EMBL" id="JACTNZ010000004">
    <property type="protein sequence ID" value="KAG5554694.1"/>
    <property type="molecule type" value="Genomic_DNA"/>
</dbReference>
<proteinExistence type="predicted"/>
<feature type="transmembrane region" description="Helical" evidence="1">
    <location>
        <begin position="66"/>
        <end position="83"/>
    </location>
</feature>
<keyword evidence="1" id="KW-0472">Membrane</keyword>
<evidence type="ECO:0000313" key="2">
    <source>
        <dbReference type="EMBL" id="KAG5554694.1"/>
    </source>
</evidence>
<accession>A0AAV6KRD7</accession>
<comment type="caution">
    <text evidence="2">The sequence shown here is derived from an EMBL/GenBank/DDBJ whole genome shotgun (WGS) entry which is preliminary data.</text>
</comment>
<feature type="transmembrane region" description="Helical" evidence="1">
    <location>
        <begin position="12"/>
        <end position="37"/>
    </location>
</feature>
<dbReference type="AlphaFoldDB" id="A0AAV6KRD7"/>
<sequence>MRDYSMRDYNLGYLSLVLGDLLSIWMKDLLVSFTMLADILKSHQSMMFSSNWSTSRNMGTLHGLPPTHWIIVSMLMGLVCCLNN</sequence>
<reference evidence="2" key="1">
    <citation type="submission" date="2020-08" db="EMBL/GenBank/DDBJ databases">
        <title>Plant Genome Project.</title>
        <authorList>
            <person name="Zhang R.-G."/>
        </authorList>
    </citation>
    <scope>NUCLEOTIDE SEQUENCE</scope>
    <source>
        <strain evidence="2">WSP0</strain>
        <tissue evidence="2">Leaf</tissue>
    </source>
</reference>
<protein>
    <submittedName>
        <fullName evidence="2">Uncharacterized protein</fullName>
    </submittedName>
</protein>
<gene>
    <name evidence="2" type="ORF">RHGRI_012297</name>
</gene>
<organism evidence="2 3">
    <name type="scientific">Rhododendron griersonianum</name>
    <dbReference type="NCBI Taxonomy" id="479676"/>
    <lineage>
        <taxon>Eukaryota</taxon>
        <taxon>Viridiplantae</taxon>
        <taxon>Streptophyta</taxon>
        <taxon>Embryophyta</taxon>
        <taxon>Tracheophyta</taxon>
        <taxon>Spermatophyta</taxon>
        <taxon>Magnoliopsida</taxon>
        <taxon>eudicotyledons</taxon>
        <taxon>Gunneridae</taxon>
        <taxon>Pentapetalae</taxon>
        <taxon>asterids</taxon>
        <taxon>Ericales</taxon>
        <taxon>Ericaceae</taxon>
        <taxon>Ericoideae</taxon>
        <taxon>Rhodoreae</taxon>
        <taxon>Rhododendron</taxon>
    </lineage>
</organism>
<keyword evidence="1" id="KW-0812">Transmembrane</keyword>
<keyword evidence="1" id="KW-1133">Transmembrane helix</keyword>
<evidence type="ECO:0000313" key="3">
    <source>
        <dbReference type="Proteomes" id="UP000823749"/>
    </source>
</evidence>
<evidence type="ECO:0000256" key="1">
    <source>
        <dbReference type="SAM" id="Phobius"/>
    </source>
</evidence>
<name>A0AAV6KRD7_9ERIC</name>
<keyword evidence="3" id="KW-1185">Reference proteome</keyword>
<dbReference type="Proteomes" id="UP000823749">
    <property type="component" value="Chromosome 4"/>
</dbReference>